<dbReference type="SUPFAM" id="SSF49265">
    <property type="entry name" value="Fibronectin type III"/>
    <property type="match status" value="2"/>
</dbReference>
<dbReference type="OrthoDB" id="152385at2759"/>
<dbReference type="InterPro" id="IPR036116">
    <property type="entry name" value="FN3_sf"/>
</dbReference>
<keyword evidence="3" id="KW-1185">Reference proteome</keyword>
<evidence type="ECO:0000259" key="1">
    <source>
        <dbReference type="PROSITE" id="PS50853"/>
    </source>
</evidence>
<dbReference type="AlphaFoldDB" id="C5KA77"/>
<name>C5KA77_PERM5</name>
<dbReference type="Gene3D" id="2.60.40.10">
    <property type="entry name" value="Immunoglobulins"/>
    <property type="match status" value="1"/>
</dbReference>
<dbReference type="Pfam" id="PF00041">
    <property type="entry name" value="fn3"/>
    <property type="match status" value="1"/>
</dbReference>
<gene>
    <name evidence="2" type="ORF">Pmar_PMAR012947</name>
</gene>
<dbReference type="CDD" id="cd00063">
    <property type="entry name" value="FN3"/>
    <property type="match status" value="1"/>
</dbReference>
<sequence>MAEPPDPPINVKIEWATPTGGVDLYWTAPTYTGHSPVTSYIIQYRSVGESSEFFTIPRYPSGVEQGPYRLDESDNLTRSQEFEFRMASVNTAGQSQWSEVASIWVGNRPLPLPERLGLWFSMVNKTHVGVSWPQLDDESLLMIPDIYGTRRDAWGYVLYAYAFTGNYTPSEAYRTAASANVTSTIIAVPTEATCGGLFCITLRLWTLVGDGSENPDWRACTDTSDLPGTPIDPRAVPSPNNASNAYITWQEPTYTGCHIIVQYLVEMYDTVISNLDGLWSPVR</sequence>
<dbReference type="SMART" id="SM00060">
    <property type="entry name" value="FN3"/>
    <property type="match status" value="1"/>
</dbReference>
<reference evidence="2 3" key="1">
    <citation type="submission" date="2008-07" db="EMBL/GenBank/DDBJ databases">
        <authorList>
            <person name="El-Sayed N."/>
            <person name="Caler E."/>
            <person name="Inman J."/>
            <person name="Amedeo P."/>
            <person name="Hass B."/>
            <person name="Wortman J."/>
        </authorList>
    </citation>
    <scope>NUCLEOTIDE SEQUENCE [LARGE SCALE GENOMIC DNA]</scope>
    <source>
        <strain evidence="3">ATCC 50983 / TXsc</strain>
    </source>
</reference>
<evidence type="ECO:0000313" key="3">
    <source>
        <dbReference type="Proteomes" id="UP000007800"/>
    </source>
</evidence>
<dbReference type="Proteomes" id="UP000007800">
    <property type="component" value="Unassembled WGS sequence"/>
</dbReference>
<protein>
    <recommendedName>
        <fullName evidence="1">Fibronectin type-III domain-containing protein</fullName>
    </recommendedName>
</protein>
<dbReference type="InParanoid" id="C5KA77"/>
<feature type="domain" description="Fibronectin type-III" evidence="1">
    <location>
        <begin position="7"/>
        <end position="108"/>
    </location>
</feature>
<dbReference type="EMBL" id="GG671737">
    <property type="protein sequence ID" value="EER18616.1"/>
    <property type="molecule type" value="Genomic_DNA"/>
</dbReference>
<accession>C5KA77</accession>
<dbReference type="RefSeq" id="XP_002786820.1">
    <property type="nucleotide sequence ID" value="XM_002786774.1"/>
</dbReference>
<dbReference type="PROSITE" id="PS50853">
    <property type="entry name" value="FN3"/>
    <property type="match status" value="1"/>
</dbReference>
<dbReference type="InterPro" id="IPR013783">
    <property type="entry name" value="Ig-like_fold"/>
</dbReference>
<dbReference type="GeneID" id="9048658"/>
<proteinExistence type="predicted"/>
<dbReference type="InterPro" id="IPR003961">
    <property type="entry name" value="FN3_dom"/>
</dbReference>
<organism evidence="3">
    <name type="scientific">Perkinsus marinus (strain ATCC 50983 / TXsc)</name>
    <dbReference type="NCBI Taxonomy" id="423536"/>
    <lineage>
        <taxon>Eukaryota</taxon>
        <taxon>Sar</taxon>
        <taxon>Alveolata</taxon>
        <taxon>Perkinsozoa</taxon>
        <taxon>Perkinsea</taxon>
        <taxon>Perkinsida</taxon>
        <taxon>Perkinsidae</taxon>
        <taxon>Perkinsus</taxon>
    </lineage>
</organism>
<evidence type="ECO:0000313" key="2">
    <source>
        <dbReference type="EMBL" id="EER18616.1"/>
    </source>
</evidence>